<dbReference type="InterPro" id="IPR012348">
    <property type="entry name" value="RNR-like"/>
</dbReference>
<organism evidence="7 8">
    <name type="scientific">Bacillus gobiensis</name>
    <dbReference type="NCBI Taxonomy" id="1441095"/>
    <lineage>
        <taxon>Bacteria</taxon>
        <taxon>Bacillati</taxon>
        <taxon>Bacillota</taxon>
        <taxon>Bacilli</taxon>
        <taxon>Bacillales</taxon>
        <taxon>Bacillaceae</taxon>
        <taxon>Bacillus</taxon>
    </lineage>
</organism>
<dbReference type="PANTHER" id="PTHR23409:SF18">
    <property type="entry name" value="RIBONUCLEOSIDE-DIPHOSPHATE REDUCTASE SUBUNIT M2"/>
    <property type="match status" value="1"/>
</dbReference>
<feature type="binding site" evidence="6">
    <location>
        <position position="120"/>
    </location>
    <ligand>
        <name>Fe cation</name>
        <dbReference type="ChEBI" id="CHEBI:24875"/>
        <label>2</label>
    </ligand>
</feature>
<dbReference type="STRING" id="1441095.AM592_02530"/>
<feature type="binding site" evidence="6">
    <location>
        <position position="187"/>
    </location>
    <ligand>
        <name>Fe cation</name>
        <dbReference type="ChEBI" id="CHEBI:24875"/>
        <label>2</label>
    </ligand>
</feature>
<evidence type="ECO:0000313" key="8">
    <source>
        <dbReference type="Proteomes" id="UP000067625"/>
    </source>
</evidence>
<evidence type="ECO:0000256" key="1">
    <source>
        <dbReference type="ARBA" id="ARBA00009303"/>
    </source>
</evidence>
<evidence type="ECO:0000313" key="7">
    <source>
        <dbReference type="EMBL" id="ALC80581.1"/>
    </source>
</evidence>
<dbReference type="InterPro" id="IPR033909">
    <property type="entry name" value="RNR_small"/>
</dbReference>
<dbReference type="RefSeq" id="WP_053602320.1">
    <property type="nucleotide sequence ID" value="NZ_CP012600.1"/>
</dbReference>
<dbReference type="UniPathway" id="UPA00326"/>
<dbReference type="InterPro" id="IPR009078">
    <property type="entry name" value="Ferritin-like_SF"/>
</dbReference>
<dbReference type="AlphaFoldDB" id="A0A0M5J9I2"/>
<keyword evidence="4" id="KW-0215">Deoxyribonucleotide synthesis</keyword>
<reference evidence="8" key="1">
    <citation type="submission" date="2015-08" db="EMBL/GenBank/DDBJ databases">
        <title>Genome sequencing project for genomic taxonomy and phylogenomics of Bacillus-like bacteria.</title>
        <authorList>
            <person name="Liu B."/>
            <person name="Wang J."/>
            <person name="Zhu Y."/>
            <person name="Liu G."/>
            <person name="Chen Q."/>
            <person name="Chen Z."/>
            <person name="Lan J."/>
            <person name="Che J."/>
            <person name="Ge C."/>
            <person name="Shi H."/>
            <person name="Pan Z."/>
            <person name="Liu X."/>
        </authorList>
    </citation>
    <scope>NUCLEOTIDE SEQUENCE [LARGE SCALE GENOMIC DNA]</scope>
    <source>
        <strain evidence="8">FJAT-4402</strain>
    </source>
</reference>
<feature type="binding site" evidence="6">
    <location>
        <position position="90"/>
    </location>
    <ligand>
        <name>Fe cation</name>
        <dbReference type="ChEBI" id="CHEBI:24875"/>
        <label>1</label>
    </ligand>
</feature>
<dbReference type="EMBL" id="CP012600">
    <property type="protein sequence ID" value="ALC80581.1"/>
    <property type="molecule type" value="Genomic_DNA"/>
</dbReference>
<dbReference type="Pfam" id="PF00268">
    <property type="entry name" value="Ribonuc_red_sm"/>
    <property type="match status" value="1"/>
</dbReference>
<comment type="function">
    <text evidence="4">Provides the precursors necessary for DNA synthesis. Catalyzes the biosynthesis of deoxyribonucleotides from the corresponding ribonucleotides.</text>
</comment>
<evidence type="ECO:0000256" key="3">
    <source>
        <dbReference type="ARBA" id="ARBA00047754"/>
    </source>
</evidence>
<evidence type="ECO:0000256" key="6">
    <source>
        <dbReference type="PIRSR" id="PIRSR000355-2"/>
    </source>
</evidence>
<evidence type="ECO:0000256" key="4">
    <source>
        <dbReference type="PIRNR" id="PIRNR000355"/>
    </source>
</evidence>
<feature type="binding site" evidence="6">
    <location>
        <position position="221"/>
    </location>
    <ligand>
        <name>Fe cation</name>
        <dbReference type="ChEBI" id="CHEBI:24875"/>
        <label>2</label>
    </ligand>
</feature>
<dbReference type="PATRIC" id="fig|1441095.3.peg.547"/>
<dbReference type="GO" id="GO:0046872">
    <property type="term" value="F:metal ion binding"/>
    <property type="evidence" value="ECO:0007669"/>
    <property type="project" value="UniProtKB-KW"/>
</dbReference>
<evidence type="ECO:0000256" key="2">
    <source>
        <dbReference type="ARBA" id="ARBA00011209"/>
    </source>
</evidence>
<reference evidence="7 8" key="2">
    <citation type="journal article" date="2016" name="Int. J. Syst. Evol. Microbiol.">
        <title>Bacillus gobiensis sp. nov., isolated from a soil sample.</title>
        <authorList>
            <person name="Liu B."/>
            <person name="Liu G.H."/>
            <person name="Cetin S."/>
            <person name="Schumann P."/>
            <person name="Pan Z.Z."/>
            <person name="Chen Q.Q."/>
        </authorList>
    </citation>
    <scope>NUCLEOTIDE SEQUENCE [LARGE SCALE GENOMIC DNA]</scope>
    <source>
        <strain evidence="7 8">FJAT-4402</strain>
    </source>
</reference>
<keyword evidence="8" id="KW-1185">Reference proteome</keyword>
<dbReference type="SUPFAM" id="SSF47240">
    <property type="entry name" value="Ferritin-like"/>
    <property type="match status" value="1"/>
</dbReference>
<name>A0A0M5J9I2_9BACI</name>
<dbReference type="EC" id="1.17.4.1" evidence="4"/>
<dbReference type="Proteomes" id="UP000067625">
    <property type="component" value="Chromosome"/>
</dbReference>
<comment type="subunit">
    <text evidence="2">Tetramer of two alpha and two beta subunits.</text>
</comment>
<feature type="binding site" evidence="6">
    <location>
        <position position="120"/>
    </location>
    <ligand>
        <name>Fe cation</name>
        <dbReference type="ChEBI" id="CHEBI:24875"/>
        <label>1</label>
    </ligand>
</feature>
<feature type="binding site" evidence="6">
    <location>
        <position position="224"/>
    </location>
    <ligand>
        <name>Fe cation</name>
        <dbReference type="ChEBI" id="CHEBI:24875"/>
        <label>2</label>
    </ligand>
</feature>
<comment type="cofactor">
    <cofactor evidence="4 6">
        <name>Fe cation</name>
        <dbReference type="ChEBI" id="CHEBI:24875"/>
    </cofactor>
    <text evidence="4 6">Binds 2 iron ions per subunit.</text>
</comment>
<dbReference type="PIRSF" id="PIRSF000355">
    <property type="entry name" value="NrdB"/>
    <property type="match status" value="1"/>
</dbReference>
<proteinExistence type="inferred from homology"/>
<evidence type="ECO:0000256" key="5">
    <source>
        <dbReference type="PIRSR" id="PIRSR000355-1"/>
    </source>
</evidence>
<keyword evidence="4 6" id="KW-0479">Metal-binding</keyword>
<dbReference type="GO" id="GO:0004748">
    <property type="term" value="F:ribonucleoside-diphosphate reductase activity, thioredoxin disulfide as acceptor"/>
    <property type="evidence" value="ECO:0007669"/>
    <property type="project" value="UniProtKB-EC"/>
</dbReference>
<comment type="catalytic activity">
    <reaction evidence="3 4">
        <text>a 2'-deoxyribonucleoside 5'-diphosphate + [thioredoxin]-disulfide + H2O = a ribonucleoside 5'-diphosphate + [thioredoxin]-dithiol</text>
        <dbReference type="Rhea" id="RHEA:23252"/>
        <dbReference type="Rhea" id="RHEA-COMP:10698"/>
        <dbReference type="Rhea" id="RHEA-COMP:10700"/>
        <dbReference type="ChEBI" id="CHEBI:15377"/>
        <dbReference type="ChEBI" id="CHEBI:29950"/>
        <dbReference type="ChEBI" id="CHEBI:50058"/>
        <dbReference type="ChEBI" id="CHEBI:57930"/>
        <dbReference type="ChEBI" id="CHEBI:73316"/>
        <dbReference type="EC" id="1.17.4.1"/>
    </reaction>
</comment>
<feature type="binding site" evidence="6">
    <location>
        <position position="123"/>
    </location>
    <ligand>
        <name>Fe cation</name>
        <dbReference type="ChEBI" id="CHEBI:24875"/>
        <label>1</label>
    </ligand>
</feature>
<dbReference type="CDD" id="cd01049">
    <property type="entry name" value="RNRR2"/>
    <property type="match status" value="1"/>
</dbReference>
<gene>
    <name evidence="7" type="ORF">AM592_02530</name>
</gene>
<dbReference type="Gene3D" id="1.10.620.20">
    <property type="entry name" value="Ribonucleotide Reductase, subunit A"/>
    <property type="match status" value="1"/>
</dbReference>
<sequence length="348" mass="40505">MSGYELKARVLMDADAPNRSTSIVNGSSSNVLNWDDVRYSWAYPKYKKMLANFWTPFEINMSQDIKQFPALAEEEKDAFLKIIGLLALLDSIQTDYAGKVADYLTDSSVNALMIILAQQEVIHNHSYSYVLSSIVPKHVQEEVFEYWRSEPILRKRNDFVTEGYKDFAESPSVENLLKSIVYDVILEGLFFYSGFAFFYNLARNQKMVSSSTMINYINRDEQIHVDLFVKIFKEVLSEYPDLRTKELEEFVQATFKQAAELEIEWARFIIGNKVDGLNLSDLEAYIKFYANVRCNQLGFDRPFEGYRQNPLKWIKAYEEVDLGKSDFFEQKSRQYTKVNHADNGFDEL</sequence>
<keyword evidence="4" id="KW-0560">Oxidoreductase</keyword>
<dbReference type="GO" id="GO:0009263">
    <property type="term" value="P:deoxyribonucleotide biosynthetic process"/>
    <property type="evidence" value="ECO:0007669"/>
    <property type="project" value="UniProtKB-KW"/>
</dbReference>
<dbReference type="InterPro" id="IPR000358">
    <property type="entry name" value="RNR_small_fam"/>
</dbReference>
<dbReference type="NCBIfam" id="NF007184">
    <property type="entry name" value="PRK09614.1-3"/>
    <property type="match status" value="1"/>
</dbReference>
<keyword evidence="4 6" id="KW-0408">Iron</keyword>
<protein>
    <recommendedName>
        <fullName evidence="4">Ribonucleoside-diphosphate reductase subunit beta</fullName>
        <ecNumber evidence="4">1.17.4.1</ecNumber>
    </recommendedName>
</protein>
<feature type="active site" evidence="5">
    <location>
        <position position="127"/>
    </location>
</feature>
<accession>A0A0M5J9I2</accession>
<dbReference type="PANTHER" id="PTHR23409">
    <property type="entry name" value="RIBONUCLEOSIDE-DIPHOSPHATE REDUCTASE SMALL CHAIN"/>
    <property type="match status" value="1"/>
</dbReference>
<comment type="similarity">
    <text evidence="1 4">Belongs to the ribonucleoside diphosphate reductase small chain family.</text>
</comment>
<dbReference type="OrthoDB" id="9766544at2"/>